<dbReference type="Pfam" id="PF01336">
    <property type="entry name" value="tRNA_anti-codon"/>
    <property type="match status" value="1"/>
</dbReference>
<dbReference type="GO" id="GO:0006260">
    <property type="term" value="P:DNA replication"/>
    <property type="evidence" value="ECO:0007669"/>
    <property type="project" value="InterPro"/>
</dbReference>
<name>A0A2M9Q9X7_9BACI</name>
<dbReference type="EMBL" id="PHQY01000322">
    <property type="protein sequence ID" value="PJO44870.1"/>
    <property type="molecule type" value="Genomic_DNA"/>
</dbReference>
<accession>A0A2M9Q9X7</accession>
<protein>
    <recommendedName>
        <fullName evidence="1">OB domain-containing protein</fullName>
    </recommendedName>
</protein>
<gene>
    <name evidence="2" type="ORF">CWD94_04065</name>
</gene>
<organism evidence="2 3">
    <name type="scientific">Lysinibacillus xylanilyticus</name>
    <dbReference type="NCBI Taxonomy" id="582475"/>
    <lineage>
        <taxon>Bacteria</taxon>
        <taxon>Bacillati</taxon>
        <taxon>Bacillota</taxon>
        <taxon>Bacilli</taxon>
        <taxon>Bacillales</taxon>
        <taxon>Bacillaceae</taxon>
        <taxon>Lysinibacillus</taxon>
    </lineage>
</organism>
<dbReference type="InterPro" id="IPR004805">
    <property type="entry name" value="DnaE2/DnaE/PolC"/>
</dbReference>
<dbReference type="GO" id="GO:0003676">
    <property type="term" value="F:nucleic acid binding"/>
    <property type="evidence" value="ECO:0007669"/>
    <property type="project" value="InterPro"/>
</dbReference>
<evidence type="ECO:0000259" key="1">
    <source>
        <dbReference type="Pfam" id="PF01336"/>
    </source>
</evidence>
<dbReference type="PANTHER" id="PTHR32294">
    <property type="entry name" value="DNA POLYMERASE III SUBUNIT ALPHA"/>
    <property type="match status" value="1"/>
</dbReference>
<dbReference type="RefSeq" id="WP_100542159.1">
    <property type="nucleotide sequence ID" value="NZ_PHQY01000322.1"/>
</dbReference>
<proteinExistence type="predicted"/>
<evidence type="ECO:0000313" key="2">
    <source>
        <dbReference type="EMBL" id="PJO44870.1"/>
    </source>
</evidence>
<dbReference type="AlphaFoldDB" id="A0A2M9Q9X7"/>
<dbReference type="PANTHER" id="PTHR32294:SF5">
    <property type="entry name" value="DNA POLYMERASE III POLC-TYPE"/>
    <property type="match status" value="1"/>
</dbReference>
<dbReference type="InterPro" id="IPR004365">
    <property type="entry name" value="NA-bd_OB_tRNA"/>
</dbReference>
<feature type="domain" description="OB" evidence="1">
    <location>
        <begin position="27"/>
        <end position="102"/>
    </location>
</feature>
<dbReference type="GO" id="GO:0008408">
    <property type="term" value="F:3'-5' exonuclease activity"/>
    <property type="evidence" value="ECO:0007669"/>
    <property type="project" value="InterPro"/>
</dbReference>
<sequence>MTNHSVEAIRTVEFKDNTASGAAGQLVKVPGLIEAVKLIITKKKEEMAFVTVSDELGTSSVTVFSAVYNKTKQLLKEGNLILVDGKVELKYNKKSIIANKITMSQ</sequence>
<comment type="caution">
    <text evidence="2">The sequence shown here is derived from an EMBL/GenBank/DDBJ whole genome shotgun (WGS) entry which is preliminary data.</text>
</comment>
<reference evidence="2 3" key="1">
    <citation type="submission" date="2017-11" db="EMBL/GenBank/DDBJ databases">
        <title>Bacterial isolate from king chilli rhizosphere.</title>
        <authorList>
            <person name="Takhelmayum P."/>
            <person name="Sarangthem I."/>
        </authorList>
    </citation>
    <scope>NUCLEOTIDE SEQUENCE [LARGE SCALE GENOMIC DNA]</scope>
    <source>
        <strain evidence="3">t26</strain>
    </source>
</reference>
<dbReference type="Proteomes" id="UP000232101">
    <property type="component" value="Unassembled WGS sequence"/>
</dbReference>
<evidence type="ECO:0000313" key="3">
    <source>
        <dbReference type="Proteomes" id="UP000232101"/>
    </source>
</evidence>
<dbReference type="CDD" id="cd04485">
    <property type="entry name" value="DnaE_OBF"/>
    <property type="match status" value="1"/>
</dbReference>